<sequence length="1158" mass="127248">MRGVSAERLPAVALTYVREFVGDAAFERARPYASNGSVLRLTWDAGERVLDGVVAGTEPRPYTCEVFLTEQGGRWHPVSSLCTCPIGTRCKHAAALMLASARGERDLPSVRNPLMPAVPLGASAAAASAAAAPARSPERRPEPRAPEWRRILTGSTGAGVGAGAAVTSPTVAHPPNPERTVPLALQFEVRERVRRSLGRWGHANETTQTATAKSSGLLVITLRIASPGARGWVAAETDWSKIGYDLSGYRYDPHQARWFGEFAALARASQPRYIGQDAKRLVLEEFESPLLWTLLDDARARGIELVGQSGSVVRADSAQISARLEESARTGDVRVLAGVTFDGKSDPSEAPAAVGAIGRHGLFSIEWVGAKESVIRLGPLAHPLGAEARALLEAGELVVPASDRDEFFTEFYPRLADVAFDGGGSVELPTLEPPTLVLTLGFEPEHALRLIWEWQGDTHDALFEVAVGREVRRVLDAGETKAGYPDTTVLREFDAADFVERVVPELEQLEGVRIETIGKRPDYRELTEAPTFTVRAVESDERDWLDLGFTVQIGDYTVPFGPLFKALSGGKARLMLVDGTHLSLNRPEFDRLRELIAEAGELKEWETGKLALHRTQVELWRDFEDLADFSEATRAWQDQVKALTDAPPAAPSPPAGLTAELREYQLAGFSWLSYLYEHRLGGILADDMGLGKTLQTLALILASIGEEPAELATLRDATLRGAPQDPRASRSGAPWLVVAPASVVSNWVAEAARFAPGLRVASVTRTQLREKNKLADLANGHDVIVMSYNLFRLDFDDVEDVRWAGLVLDEAQFVKNHRSRAHECAKALDAPFKLAITGTPLENNVLELWSILDIVAPGLFPSIRRFTEQYVRPLSHVRGPDVVPAGISTADAQRVIARLRRRVRPFLLRRTKALVAPELPAKQEQVIRVELAPKHRRLYEQFLQRERQKLLGLVKSDLEKQKFILFRSLTLLRMLALDASLIDEQYAGVPSAKLDALLENLDEVVAEGHRALVFSQFTSYLGRVEQRLEQAGIDYEYLDGSTTNRAEVISRFKSGTAPVFLISLKAGGFGINLTEADYVYLLDPWWNPASEAQAVDRAHRIGQSASVNVYRLVADGTIEDKVMKLRDEKAELFGQVLDDDGTFSELLTADDIAGLLEL</sequence>
<keyword evidence="2" id="KW-0863">Zinc-finger</keyword>
<keyword evidence="1" id="KW-0378">Hydrolase</keyword>
<dbReference type="GO" id="GO:0004386">
    <property type="term" value="F:helicase activity"/>
    <property type="evidence" value="ECO:0007669"/>
    <property type="project" value="UniProtKB-KW"/>
</dbReference>
<dbReference type="InterPro" id="IPR014001">
    <property type="entry name" value="Helicase_ATP-bd"/>
</dbReference>
<evidence type="ECO:0000313" key="8">
    <source>
        <dbReference type="Proteomes" id="UP001415169"/>
    </source>
</evidence>
<dbReference type="Pfam" id="PF00271">
    <property type="entry name" value="Helicase_C"/>
    <property type="match status" value="1"/>
</dbReference>
<proteinExistence type="predicted"/>
<evidence type="ECO:0000256" key="1">
    <source>
        <dbReference type="ARBA" id="ARBA00022801"/>
    </source>
</evidence>
<protein>
    <submittedName>
        <fullName evidence="7">DEAD/DEAH box helicase</fullName>
    </submittedName>
</protein>
<dbReference type="InterPro" id="IPR027417">
    <property type="entry name" value="P-loop_NTPase"/>
</dbReference>
<feature type="domain" description="SWIM-type" evidence="4">
    <location>
        <begin position="62"/>
        <end position="101"/>
    </location>
</feature>
<keyword evidence="7" id="KW-0547">Nucleotide-binding</keyword>
<keyword evidence="7" id="KW-0347">Helicase</keyword>
<dbReference type="InterPro" id="IPR007527">
    <property type="entry name" value="Znf_SWIM"/>
</dbReference>
<dbReference type="PROSITE" id="PS51194">
    <property type="entry name" value="HELICASE_CTER"/>
    <property type="match status" value="1"/>
</dbReference>
<evidence type="ECO:0000313" key="7">
    <source>
        <dbReference type="EMBL" id="GAA4161855.1"/>
    </source>
</evidence>
<dbReference type="Pfam" id="PF00176">
    <property type="entry name" value="SNF2-rel_dom"/>
    <property type="match status" value="1"/>
</dbReference>
<dbReference type="InterPro" id="IPR038718">
    <property type="entry name" value="SNF2-like_sf"/>
</dbReference>
<evidence type="ECO:0000259" key="6">
    <source>
        <dbReference type="PROSITE" id="PS51194"/>
    </source>
</evidence>
<dbReference type="SMART" id="SM00490">
    <property type="entry name" value="HELICc"/>
    <property type="match status" value="1"/>
</dbReference>
<dbReference type="CDD" id="cd18793">
    <property type="entry name" value="SF2_C_SNF"/>
    <property type="match status" value="1"/>
</dbReference>
<dbReference type="InterPro" id="IPR001650">
    <property type="entry name" value="Helicase_C-like"/>
</dbReference>
<dbReference type="Gene3D" id="3.40.50.300">
    <property type="entry name" value="P-loop containing nucleotide triphosphate hydrolases"/>
    <property type="match status" value="1"/>
</dbReference>
<dbReference type="InterPro" id="IPR000330">
    <property type="entry name" value="SNF2_N"/>
</dbReference>
<accession>A0ABP7ZKR6</accession>
<dbReference type="InterPro" id="IPR049730">
    <property type="entry name" value="SNF2/RAD54-like_C"/>
</dbReference>
<feature type="domain" description="Helicase C-terminal" evidence="6">
    <location>
        <begin position="993"/>
        <end position="1150"/>
    </location>
</feature>
<dbReference type="Proteomes" id="UP001415169">
    <property type="component" value="Unassembled WGS sequence"/>
</dbReference>
<dbReference type="PROSITE" id="PS51192">
    <property type="entry name" value="HELICASE_ATP_BIND_1"/>
    <property type="match status" value="1"/>
</dbReference>
<keyword evidence="8" id="KW-1185">Reference proteome</keyword>
<dbReference type="EMBL" id="BAABBV010000001">
    <property type="protein sequence ID" value="GAA4161855.1"/>
    <property type="molecule type" value="Genomic_DNA"/>
</dbReference>
<keyword evidence="2" id="KW-0862">Zinc</keyword>
<keyword evidence="2" id="KW-0479">Metal-binding</keyword>
<organism evidence="7 8">
    <name type="scientific">Gryllotalpicola daejeonensis</name>
    <dbReference type="NCBI Taxonomy" id="993087"/>
    <lineage>
        <taxon>Bacteria</taxon>
        <taxon>Bacillati</taxon>
        <taxon>Actinomycetota</taxon>
        <taxon>Actinomycetes</taxon>
        <taxon>Micrococcales</taxon>
        <taxon>Microbacteriaceae</taxon>
        <taxon>Gryllotalpicola</taxon>
    </lineage>
</organism>
<comment type="caution">
    <text evidence="7">The sequence shown here is derived from an EMBL/GenBank/DDBJ whole genome shotgun (WGS) entry which is preliminary data.</text>
</comment>
<keyword evidence="7" id="KW-0067">ATP-binding</keyword>
<dbReference type="Gene3D" id="3.40.50.10810">
    <property type="entry name" value="Tandem AAA-ATPase domain"/>
    <property type="match status" value="1"/>
</dbReference>
<evidence type="ECO:0000259" key="4">
    <source>
        <dbReference type="PROSITE" id="PS50966"/>
    </source>
</evidence>
<evidence type="ECO:0000256" key="3">
    <source>
        <dbReference type="SAM" id="MobiDB-lite"/>
    </source>
</evidence>
<dbReference type="SUPFAM" id="SSF52540">
    <property type="entry name" value="P-loop containing nucleoside triphosphate hydrolases"/>
    <property type="match status" value="2"/>
</dbReference>
<gene>
    <name evidence="7" type="ORF">GCM10022286_20060</name>
</gene>
<feature type="domain" description="Helicase ATP-binding" evidence="5">
    <location>
        <begin position="673"/>
        <end position="858"/>
    </location>
</feature>
<feature type="compositionally biased region" description="Basic and acidic residues" evidence="3">
    <location>
        <begin position="136"/>
        <end position="148"/>
    </location>
</feature>
<evidence type="ECO:0000259" key="5">
    <source>
        <dbReference type="PROSITE" id="PS51192"/>
    </source>
</evidence>
<feature type="region of interest" description="Disordered" evidence="3">
    <location>
        <begin position="128"/>
        <end position="148"/>
    </location>
</feature>
<evidence type="ECO:0000256" key="2">
    <source>
        <dbReference type="PROSITE-ProRule" id="PRU00325"/>
    </source>
</evidence>
<reference evidence="7" key="2">
    <citation type="submission" date="2023-12" db="EMBL/GenBank/DDBJ databases">
        <authorList>
            <person name="Sun Q."/>
            <person name="Inoue M."/>
        </authorList>
    </citation>
    <scope>NUCLEOTIDE SEQUENCE</scope>
    <source>
        <strain evidence="7">JCM 17590</strain>
    </source>
</reference>
<name>A0ABP7ZKR6_9MICO</name>
<reference evidence="7" key="1">
    <citation type="journal article" date="2014" name="Int. J. Syst. Evol. Microbiol.">
        <title>Complete genome of a new Firmicutes species belonging to the dominant human colonic microbiota ('Ruminococcus bicirculans') reveals two chromosomes and a selective capacity to utilize plant glucans.</title>
        <authorList>
            <consortium name="NISC Comparative Sequencing Program"/>
            <person name="Wegmann U."/>
            <person name="Louis P."/>
            <person name="Goesmann A."/>
            <person name="Henrissat B."/>
            <person name="Duncan S.H."/>
            <person name="Flint H.J."/>
        </authorList>
    </citation>
    <scope>NUCLEOTIDE SEQUENCE</scope>
    <source>
        <strain evidence="7">JCM 17590</strain>
    </source>
</reference>
<dbReference type="PROSITE" id="PS50966">
    <property type="entry name" value="ZF_SWIM"/>
    <property type="match status" value="1"/>
</dbReference>
<dbReference type="PANTHER" id="PTHR10799">
    <property type="entry name" value="SNF2/RAD54 HELICASE FAMILY"/>
    <property type="match status" value="1"/>
</dbReference>
<dbReference type="SMART" id="SM00487">
    <property type="entry name" value="DEXDc"/>
    <property type="match status" value="1"/>
</dbReference>